<organism evidence="1 2">
    <name type="scientific">Vibrio cholerae</name>
    <dbReference type="NCBI Taxonomy" id="666"/>
    <lineage>
        <taxon>Bacteria</taxon>
        <taxon>Pseudomonadati</taxon>
        <taxon>Pseudomonadota</taxon>
        <taxon>Gammaproteobacteria</taxon>
        <taxon>Vibrionales</taxon>
        <taxon>Vibrionaceae</taxon>
        <taxon>Vibrio</taxon>
    </lineage>
</organism>
<accession>A0A655ZXC8</accession>
<evidence type="ECO:0000313" key="1">
    <source>
        <dbReference type="EMBL" id="CRZ77117.1"/>
    </source>
</evidence>
<reference evidence="1 2" key="1">
    <citation type="submission" date="2015-07" db="EMBL/GenBank/DDBJ databases">
        <authorList>
            <consortium name="Pathogen Informatics"/>
        </authorList>
    </citation>
    <scope>NUCLEOTIDE SEQUENCE [LARGE SCALE GENOMIC DNA]</scope>
    <source>
        <strain evidence="1 2">A51</strain>
    </source>
</reference>
<name>A0A655ZXC8_VIBCL</name>
<dbReference type="AlphaFoldDB" id="A0A655ZXC8"/>
<evidence type="ECO:0000313" key="2">
    <source>
        <dbReference type="Proteomes" id="UP000044806"/>
    </source>
</evidence>
<sequence length="83" mass="9402">MVSVANLTPVINATATQRIDPNFELGLLDCRHINHIDQIINVRLNQIDLLEQLGLFSQRNRHAFYTSKLLTDVSIGTIFNRLG</sequence>
<dbReference type="Proteomes" id="UP000044806">
    <property type="component" value="Unassembled WGS sequence"/>
</dbReference>
<protein>
    <submittedName>
        <fullName evidence="1">Uncharacterized protein</fullName>
    </submittedName>
</protein>
<dbReference type="EMBL" id="CWOW01000001">
    <property type="protein sequence ID" value="CRZ77117.1"/>
    <property type="molecule type" value="Genomic_DNA"/>
</dbReference>
<gene>
    <name evidence="1" type="ORF">ERS013165_00098</name>
</gene>
<proteinExistence type="predicted"/>